<protein>
    <submittedName>
        <fullName evidence="3">GRAM domain-containing protein</fullName>
    </submittedName>
</protein>
<accession>A0A914VZZ4</accession>
<dbReference type="PANTHER" id="PTHR47666:SF1">
    <property type="entry name" value="PROTEIN VASCULAR ASSOCIATED DEATH 1, CHLOROPLASTIC"/>
    <property type="match status" value="1"/>
</dbReference>
<keyword evidence="2" id="KW-1185">Reference proteome</keyword>
<dbReference type="InterPro" id="IPR004182">
    <property type="entry name" value="GRAM"/>
</dbReference>
<reference evidence="3" key="1">
    <citation type="submission" date="2022-11" db="UniProtKB">
        <authorList>
            <consortium name="WormBaseParasite"/>
        </authorList>
    </citation>
    <scope>IDENTIFICATION</scope>
</reference>
<dbReference type="SMART" id="SM00568">
    <property type="entry name" value="GRAM"/>
    <property type="match status" value="1"/>
</dbReference>
<name>A0A914VZZ4_9BILA</name>
<evidence type="ECO:0000259" key="1">
    <source>
        <dbReference type="SMART" id="SM00568"/>
    </source>
</evidence>
<dbReference type="FunFam" id="2.30.29.30:FF:000013">
    <property type="entry name" value="Putative TBC1 domain family member 8B"/>
    <property type="match status" value="1"/>
</dbReference>
<feature type="domain" description="GRAM" evidence="1">
    <location>
        <begin position="32"/>
        <end position="99"/>
    </location>
</feature>
<organism evidence="2 3">
    <name type="scientific">Plectus sambesii</name>
    <dbReference type="NCBI Taxonomy" id="2011161"/>
    <lineage>
        <taxon>Eukaryota</taxon>
        <taxon>Metazoa</taxon>
        <taxon>Ecdysozoa</taxon>
        <taxon>Nematoda</taxon>
        <taxon>Chromadorea</taxon>
        <taxon>Plectida</taxon>
        <taxon>Plectina</taxon>
        <taxon>Plectoidea</taxon>
        <taxon>Plectidae</taxon>
        <taxon>Plectus</taxon>
    </lineage>
</organism>
<dbReference type="Pfam" id="PF02893">
    <property type="entry name" value="GRAM"/>
    <property type="match status" value="1"/>
</dbReference>
<dbReference type="Proteomes" id="UP000887566">
    <property type="component" value="Unplaced"/>
</dbReference>
<dbReference type="Gene3D" id="2.30.29.30">
    <property type="entry name" value="Pleckstrin-homology domain (PH domain)/Phosphotyrosine-binding domain (PTB)"/>
    <property type="match status" value="1"/>
</dbReference>
<dbReference type="InterPro" id="IPR011993">
    <property type="entry name" value="PH-like_dom_sf"/>
</dbReference>
<evidence type="ECO:0000313" key="2">
    <source>
        <dbReference type="Proteomes" id="UP000887566"/>
    </source>
</evidence>
<dbReference type="PANTHER" id="PTHR47666">
    <property type="entry name" value="PROTEIN VASCULAR ASSOCIATED DEATH 1, CHLOROPLASTIC"/>
    <property type="match status" value="1"/>
</dbReference>
<sequence length="200" mass="23538">RTKIESLVSLEEKSRPNLTEEPDSLSNRAVVHRFRKVFALSEDEKLVNYYTCCYWRGSTPCRGKLYLSVNFLCFDSFLMGKQTKIKLKWSDITKLEKNPRLLLPQSITVTTREDTYSFSMFINFEETFKLCTQLATIGVKQLYDEIPFAEDVELKEKHANDLKKKSNSFVKRDLDARYRSESFRFVSTLTLNSLREKRKL</sequence>
<evidence type="ECO:0000313" key="3">
    <source>
        <dbReference type="WBParaSite" id="PSAMB.scaffold2829size21016.g19302.t1"/>
    </source>
</evidence>
<dbReference type="WBParaSite" id="PSAMB.scaffold2829size21016.g19302.t1">
    <property type="protein sequence ID" value="PSAMB.scaffold2829size21016.g19302.t1"/>
    <property type="gene ID" value="PSAMB.scaffold2829size21016.g19302"/>
</dbReference>
<dbReference type="AlphaFoldDB" id="A0A914VZZ4"/>
<proteinExistence type="predicted"/>